<accession>A0A8T1A0V0</accession>
<reference evidence="1" key="1">
    <citation type="submission" date="2018-10" db="EMBL/GenBank/DDBJ databases">
        <title>Effector identification in a new, highly contiguous assembly of the strawberry crown rot pathogen Phytophthora cactorum.</title>
        <authorList>
            <person name="Armitage A.D."/>
            <person name="Nellist C.F."/>
            <person name="Bates H."/>
            <person name="Vickerstaff R.J."/>
            <person name="Harrison R.J."/>
        </authorList>
    </citation>
    <scope>NUCLEOTIDE SEQUENCE</scope>
    <source>
        <strain evidence="1">15-7</strain>
        <strain evidence="2">P415</strain>
    </source>
</reference>
<dbReference type="Proteomes" id="UP000697107">
    <property type="component" value="Unassembled WGS sequence"/>
</dbReference>
<dbReference type="Proteomes" id="UP000735874">
    <property type="component" value="Unassembled WGS sequence"/>
</dbReference>
<evidence type="ECO:0000313" key="3">
    <source>
        <dbReference type="Proteomes" id="UP000735874"/>
    </source>
</evidence>
<evidence type="ECO:0000313" key="2">
    <source>
        <dbReference type="EMBL" id="KAG2999170.1"/>
    </source>
</evidence>
<comment type="caution">
    <text evidence="1">The sequence shown here is derived from an EMBL/GenBank/DDBJ whole genome shotgun (WGS) entry which is preliminary data.</text>
</comment>
<proteinExistence type="predicted"/>
<protein>
    <submittedName>
        <fullName evidence="1">Uncharacterized protein</fullName>
    </submittedName>
</protein>
<gene>
    <name evidence="1" type="ORF">PC113_g1315</name>
    <name evidence="2" type="ORF">PC118_g896</name>
</gene>
<evidence type="ECO:0000313" key="1">
    <source>
        <dbReference type="EMBL" id="KAG2868120.1"/>
    </source>
</evidence>
<dbReference type="VEuPathDB" id="FungiDB:PC110_g1530"/>
<dbReference type="VEuPathDB" id="FungiDB:PC110_g1529"/>
<dbReference type="EMBL" id="RCMG01000015">
    <property type="protein sequence ID" value="KAG2868120.1"/>
    <property type="molecule type" value="Genomic_DNA"/>
</dbReference>
<organism evidence="1 3">
    <name type="scientific">Phytophthora cactorum</name>
    <dbReference type="NCBI Taxonomy" id="29920"/>
    <lineage>
        <taxon>Eukaryota</taxon>
        <taxon>Sar</taxon>
        <taxon>Stramenopiles</taxon>
        <taxon>Oomycota</taxon>
        <taxon>Peronosporomycetes</taxon>
        <taxon>Peronosporales</taxon>
        <taxon>Peronosporaceae</taxon>
        <taxon>Phytophthora</taxon>
    </lineage>
</organism>
<dbReference type="AlphaFoldDB" id="A0A8T1A0V0"/>
<dbReference type="EMBL" id="RCML01000010">
    <property type="protein sequence ID" value="KAG2999170.1"/>
    <property type="molecule type" value="Genomic_DNA"/>
</dbReference>
<name>A0A8T1A0V0_9STRA</name>
<sequence>MIDRQPSGFYVQDAVNRYLQKLVFVTAELVVSTLLSPVADQPVAAAVLFTTAVTGAAPFKTSRPDNMESTSSALLTAQHGMCFGGRSQLPAGCFAATTHVCPRPPMRVCYVFLAATVAILADGAVVLANPVETEDSKLVSGGNSQRRHLRGQMGFLEWPEELEEFIHHHHHVREMLTRWCLEDNEPKEEMEDTREKRNPALEAIYDEVMKNRSHGRKLTVVECNI</sequence>